<evidence type="ECO:0000256" key="2">
    <source>
        <dbReference type="ARBA" id="ARBA00022448"/>
    </source>
</evidence>
<evidence type="ECO:0000256" key="6">
    <source>
        <dbReference type="SAM" id="Phobius"/>
    </source>
</evidence>
<dbReference type="Proteomes" id="UP000237105">
    <property type="component" value="Unassembled WGS sequence"/>
</dbReference>
<evidence type="ECO:0000256" key="4">
    <source>
        <dbReference type="ARBA" id="ARBA00022989"/>
    </source>
</evidence>
<feature type="transmembrane region" description="Helical" evidence="6">
    <location>
        <begin position="34"/>
        <end position="51"/>
    </location>
</feature>
<dbReference type="Pfam" id="PF00083">
    <property type="entry name" value="Sugar_tr"/>
    <property type="match status" value="1"/>
</dbReference>
<dbReference type="InterPro" id="IPR036259">
    <property type="entry name" value="MFS_trans_sf"/>
</dbReference>
<evidence type="ECO:0000256" key="3">
    <source>
        <dbReference type="ARBA" id="ARBA00022692"/>
    </source>
</evidence>
<dbReference type="AlphaFoldDB" id="A0A2P5CTL4"/>
<dbReference type="PROSITE" id="PS50850">
    <property type="entry name" value="MFS"/>
    <property type="match status" value="1"/>
</dbReference>
<keyword evidence="4 6" id="KW-1133">Transmembrane helix</keyword>
<comment type="subcellular location">
    <subcellularLocation>
        <location evidence="1">Membrane</location>
        <topology evidence="1">Multi-pass membrane protein</topology>
    </subcellularLocation>
</comment>
<dbReference type="InterPro" id="IPR005828">
    <property type="entry name" value="MFS_sugar_transport-like"/>
</dbReference>
<feature type="transmembrane region" description="Helical" evidence="6">
    <location>
        <begin position="6"/>
        <end position="22"/>
    </location>
</feature>
<comment type="caution">
    <text evidence="8">The sequence shown here is derived from an EMBL/GenBank/DDBJ whole genome shotgun (WGS) entry which is preliminary data.</text>
</comment>
<evidence type="ECO:0000256" key="1">
    <source>
        <dbReference type="ARBA" id="ARBA00004141"/>
    </source>
</evidence>
<dbReference type="GO" id="GO:0022857">
    <property type="term" value="F:transmembrane transporter activity"/>
    <property type="evidence" value="ECO:0007669"/>
    <property type="project" value="InterPro"/>
</dbReference>
<dbReference type="InterPro" id="IPR005829">
    <property type="entry name" value="Sugar_transporter_CS"/>
</dbReference>
<dbReference type="Gene3D" id="1.20.1250.20">
    <property type="entry name" value="MFS general substrate transporter like domains"/>
    <property type="match status" value="1"/>
</dbReference>
<protein>
    <submittedName>
        <fullName evidence="8">Major facilitator, sugar transporter-like</fullName>
    </submittedName>
</protein>
<dbReference type="STRING" id="3476.A0A2P5CTL4"/>
<dbReference type="GO" id="GO:0016020">
    <property type="term" value="C:membrane"/>
    <property type="evidence" value="ECO:0007669"/>
    <property type="project" value="UniProtKB-SubCell"/>
</dbReference>
<reference evidence="9" key="1">
    <citation type="submission" date="2016-06" db="EMBL/GenBank/DDBJ databases">
        <title>Parallel loss of symbiosis genes in relatives of nitrogen-fixing non-legume Parasponia.</title>
        <authorList>
            <person name="Van Velzen R."/>
            <person name="Holmer R."/>
            <person name="Bu F."/>
            <person name="Rutten L."/>
            <person name="Van Zeijl A."/>
            <person name="Liu W."/>
            <person name="Santuari L."/>
            <person name="Cao Q."/>
            <person name="Sharma T."/>
            <person name="Shen D."/>
            <person name="Roswanjaya Y."/>
            <person name="Wardhani T."/>
            <person name="Kalhor M.S."/>
            <person name="Jansen J."/>
            <person name="Van den Hoogen J."/>
            <person name="Gungor B."/>
            <person name="Hartog M."/>
            <person name="Hontelez J."/>
            <person name="Verver J."/>
            <person name="Yang W.-C."/>
            <person name="Schijlen E."/>
            <person name="Repin R."/>
            <person name="Schilthuizen M."/>
            <person name="Schranz E."/>
            <person name="Heidstra R."/>
            <person name="Miyata K."/>
            <person name="Fedorova E."/>
            <person name="Kohlen W."/>
            <person name="Bisseling T."/>
            <person name="Smit S."/>
            <person name="Geurts R."/>
        </authorList>
    </citation>
    <scope>NUCLEOTIDE SEQUENCE [LARGE SCALE GENOMIC DNA]</scope>
    <source>
        <strain evidence="9">cv. WU1-14</strain>
    </source>
</reference>
<evidence type="ECO:0000313" key="9">
    <source>
        <dbReference type="Proteomes" id="UP000237105"/>
    </source>
</evidence>
<feature type="non-terminal residue" evidence="8">
    <location>
        <position position="52"/>
    </location>
</feature>
<dbReference type="EMBL" id="JXTB01000096">
    <property type="protein sequence ID" value="PON64393.1"/>
    <property type="molecule type" value="Genomic_DNA"/>
</dbReference>
<evidence type="ECO:0000313" key="8">
    <source>
        <dbReference type="EMBL" id="PON64393.1"/>
    </source>
</evidence>
<keyword evidence="3 6" id="KW-0812">Transmembrane</keyword>
<dbReference type="OrthoDB" id="1724328at2759"/>
<proteinExistence type="predicted"/>
<evidence type="ECO:0000256" key="5">
    <source>
        <dbReference type="ARBA" id="ARBA00023136"/>
    </source>
</evidence>
<keyword evidence="2" id="KW-0813">Transport</keyword>
<gene>
    <name evidence="8" type="ORF">PanWU01x14_124620</name>
</gene>
<evidence type="ECO:0000259" key="7">
    <source>
        <dbReference type="PROSITE" id="PS50850"/>
    </source>
</evidence>
<accession>A0A2P5CTL4</accession>
<keyword evidence="9" id="KW-1185">Reference proteome</keyword>
<organism evidence="8 9">
    <name type="scientific">Parasponia andersonii</name>
    <name type="common">Sponia andersonii</name>
    <dbReference type="NCBI Taxonomy" id="3476"/>
    <lineage>
        <taxon>Eukaryota</taxon>
        <taxon>Viridiplantae</taxon>
        <taxon>Streptophyta</taxon>
        <taxon>Embryophyta</taxon>
        <taxon>Tracheophyta</taxon>
        <taxon>Spermatophyta</taxon>
        <taxon>Magnoliopsida</taxon>
        <taxon>eudicotyledons</taxon>
        <taxon>Gunneridae</taxon>
        <taxon>Pentapetalae</taxon>
        <taxon>rosids</taxon>
        <taxon>fabids</taxon>
        <taxon>Rosales</taxon>
        <taxon>Cannabaceae</taxon>
        <taxon>Parasponia</taxon>
    </lineage>
</organism>
<keyword evidence="5 6" id="KW-0472">Membrane</keyword>
<sequence>MQYSFFVSIYVIGSIIGGIWSGKTADVIGRRGALAVSNLLCITGWFATAFSK</sequence>
<feature type="domain" description="Major facilitator superfamily (MFS) profile" evidence="7">
    <location>
        <begin position="1"/>
        <end position="52"/>
    </location>
</feature>
<dbReference type="InterPro" id="IPR020846">
    <property type="entry name" value="MFS_dom"/>
</dbReference>
<dbReference type="PROSITE" id="PS00216">
    <property type="entry name" value="SUGAR_TRANSPORT_1"/>
    <property type="match status" value="1"/>
</dbReference>
<dbReference type="SUPFAM" id="SSF103473">
    <property type="entry name" value="MFS general substrate transporter"/>
    <property type="match status" value="1"/>
</dbReference>
<keyword evidence="8" id="KW-0762">Sugar transport</keyword>
<name>A0A2P5CTL4_PARAD</name>